<organism evidence="1 2">
    <name type="scientific">Paraburkholderia franconis</name>
    <dbReference type="NCBI Taxonomy" id="2654983"/>
    <lineage>
        <taxon>Bacteria</taxon>
        <taxon>Pseudomonadati</taxon>
        <taxon>Pseudomonadota</taxon>
        <taxon>Betaproteobacteria</taxon>
        <taxon>Burkholderiales</taxon>
        <taxon>Burkholderiaceae</taxon>
        <taxon>Paraburkholderia</taxon>
    </lineage>
</organism>
<evidence type="ECO:0000313" key="2">
    <source>
        <dbReference type="Proteomes" id="UP000484381"/>
    </source>
</evidence>
<evidence type="ECO:0000313" key="1">
    <source>
        <dbReference type="EMBL" id="MPW22085.1"/>
    </source>
</evidence>
<comment type="caution">
    <text evidence="1">The sequence shown here is derived from an EMBL/GenBank/DDBJ whole genome shotgun (WGS) entry which is preliminary data.</text>
</comment>
<name>A0A7X1NHG3_9BURK</name>
<reference evidence="1 2" key="1">
    <citation type="submission" date="2019-10" db="EMBL/GenBank/DDBJ databases">
        <title>Paraburkholderia sp. isolated from nodules of Mimosa pudica from Brazilian Atlantic Forest soils.</title>
        <authorList>
            <person name="Paulitsch F."/>
            <person name="Hungria M."/>
            <person name="Dall'Agnol R."/>
        </authorList>
    </citation>
    <scope>NUCLEOTIDE SEQUENCE [LARGE SCALE GENOMIC DNA]</scope>
    <source>
        <strain evidence="1 2">CNPSo 3157</strain>
    </source>
</reference>
<keyword evidence="2" id="KW-1185">Reference proteome</keyword>
<proteinExistence type="predicted"/>
<dbReference type="AlphaFoldDB" id="A0A7X1NHG3"/>
<dbReference type="EMBL" id="WHNP01000057">
    <property type="protein sequence ID" value="MPW22085.1"/>
    <property type="molecule type" value="Genomic_DNA"/>
</dbReference>
<gene>
    <name evidence="1" type="ORF">GCT13_35910</name>
</gene>
<sequence>MVARERSLRDVVNIWLGSDVAGRSRVTRITRSRREVWRCVCVESEGDQRSLKIMFFRHDDGCWFVFPPAPRRPAMGVAVHAEYQGATGQR</sequence>
<accession>A0A7X1NHG3</accession>
<protein>
    <submittedName>
        <fullName evidence="1">Uncharacterized protein</fullName>
    </submittedName>
</protein>
<dbReference type="Proteomes" id="UP000484381">
    <property type="component" value="Unassembled WGS sequence"/>
</dbReference>